<evidence type="ECO:0000259" key="1">
    <source>
        <dbReference type="Pfam" id="PF06985"/>
    </source>
</evidence>
<dbReference type="STRING" id="42673.A0A2K0UQB8"/>
<keyword evidence="3" id="KW-1185">Reference proteome</keyword>
<proteinExistence type="predicted"/>
<dbReference type="Pfam" id="PF26639">
    <property type="entry name" value="Het-6_barrel"/>
    <property type="match status" value="1"/>
</dbReference>
<dbReference type="PANTHER" id="PTHR24148">
    <property type="entry name" value="ANKYRIN REPEAT DOMAIN-CONTAINING PROTEIN 39 HOMOLOG-RELATED"/>
    <property type="match status" value="1"/>
</dbReference>
<sequence>MTYEALSYTWGNDRASDKKEVQITAKGAIQSLSISRNLHDALLALRRSNESRFIWADAICINQDDAKERSQQVRLMGKIFGGAWRVVIWVGEQEDRCYCGERLLESRPGSLTEALSGICFIVNTWLAQQGRIHIKATYSTVSASGAPSEEDHHNFGADSQDGVTGNFWGSHQQIRRSVLRFFERRWFSRIWVIQESVLARSAVVQLGPYQISWDWVGIAAAILVHNPFLSSDGSQREPIPTEVTNAYLMYRLSASQPYFEPLKFSFAQLLQLTRLFKSKERRDKIYGLMGIPATDSIAELIVPDYSKETRTEKIYEDIAWLILGSKSPLRLLSGAGTFGRFRYSGRSWIPSWHEPRPWMILPTCSHPRFECASGTAMQINSAHQKPGLALRGVIVDKIGFIQEDRDGHLVFPGMDAKAHSSFLHKVSWSMENWQKCAMTMTCGGNGMGYPVDDIVSHLADFAAAFLSERLDWALKDLIELDKVNQSEVGDVGLDELKVLARNGQADRYVSAVAPVRHSYRVFVTESSMFGTGPVDMEVGDLLCVLFGAEVPFLLRPCGDGYLVVGECYAYDVMHGEILRTLASTPDGPLKATWLKLI</sequence>
<dbReference type="Proteomes" id="UP000236664">
    <property type="component" value="Unassembled WGS sequence"/>
</dbReference>
<dbReference type="AlphaFoldDB" id="A0A2K0UQB8"/>
<organism evidence="2 3">
    <name type="scientific">Gibberella nygamai</name>
    <name type="common">Bean root rot disease fungus</name>
    <name type="synonym">Fusarium nygamai</name>
    <dbReference type="NCBI Taxonomy" id="42673"/>
    <lineage>
        <taxon>Eukaryota</taxon>
        <taxon>Fungi</taxon>
        <taxon>Dikarya</taxon>
        <taxon>Ascomycota</taxon>
        <taxon>Pezizomycotina</taxon>
        <taxon>Sordariomycetes</taxon>
        <taxon>Hypocreomycetidae</taxon>
        <taxon>Hypocreales</taxon>
        <taxon>Nectriaceae</taxon>
        <taxon>Fusarium</taxon>
        <taxon>Fusarium fujikuroi species complex</taxon>
    </lineage>
</organism>
<dbReference type="OrthoDB" id="2288928at2759"/>
<reference evidence="2 3" key="1">
    <citation type="submission" date="2017-06" db="EMBL/GenBank/DDBJ databases">
        <title>Genome of Fusarium nygamai isolate CS10214.</title>
        <authorList>
            <person name="Gardiner D.M."/>
            <person name="Obanor F."/>
            <person name="Kazan K."/>
        </authorList>
    </citation>
    <scope>NUCLEOTIDE SEQUENCE [LARGE SCALE GENOMIC DNA]</scope>
    <source>
        <strain evidence="2 3">CS10214</strain>
    </source>
</reference>
<feature type="domain" description="Heterokaryon incompatibility" evidence="1">
    <location>
        <begin position="3"/>
        <end position="195"/>
    </location>
</feature>
<protein>
    <recommendedName>
        <fullName evidence="1">Heterokaryon incompatibility domain-containing protein</fullName>
    </recommendedName>
</protein>
<dbReference type="EMBL" id="MTQA01000391">
    <property type="protein sequence ID" value="PNP59974.1"/>
    <property type="molecule type" value="Genomic_DNA"/>
</dbReference>
<evidence type="ECO:0000313" key="3">
    <source>
        <dbReference type="Proteomes" id="UP000236664"/>
    </source>
</evidence>
<evidence type="ECO:0000313" key="2">
    <source>
        <dbReference type="EMBL" id="PNP59974.1"/>
    </source>
</evidence>
<dbReference type="Pfam" id="PF06985">
    <property type="entry name" value="HET"/>
    <property type="match status" value="1"/>
</dbReference>
<name>A0A2K0UQB8_GIBNY</name>
<dbReference type="InterPro" id="IPR052895">
    <property type="entry name" value="HetReg/Transcr_Mod"/>
</dbReference>
<dbReference type="InterPro" id="IPR010730">
    <property type="entry name" value="HET"/>
</dbReference>
<dbReference type="PANTHER" id="PTHR24148:SF64">
    <property type="entry name" value="HETEROKARYON INCOMPATIBILITY DOMAIN-CONTAINING PROTEIN"/>
    <property type="match status" value="1"/>
</dbReference>
<accession>A0A2K0UQB8</accession>
<comment type="caution">
    <text evidence="2">The sequence shown here is derived from an EMBL/GenBank/DDBJ whole genome shotgun (WGS) entry which is preliminary data.</text>
</comment>
<gene>
    <name evidence="2" type="ORF">FNYG_14698</name>
</gene>